<dbReference type="EMBL" id="MU394301">
    <property type="protein sequence ID" value="KAI6088521.1"/>
    <property type="molecule type" value="Genomic_DNA"/>
</dbReference>
<gene>
    <name evidence="1" type="ORF">F4821DRAFT_233951</name>
</gene>
<comment type="caution">
    <text evidence="1">The sequence shown here is derived from an EMBL/GenBank/DDBJ whole genome shotgun (WGS) entry which is preliminary data.</text>
</comment>
<accession>A0ACC0D7N5</accession>
<organism evidence="1 2">
    <name type="scientific">Hypoxylon rubiginosum</name>
    <dbReference type="NCBI Taxonomy" id="110542"/>
    <lineage>
        <taxon>Eukaryota</taxon>
        <taxon>Fungi</taxon>
        <taxon>Dikarya</taxon>
        <taxon>Ascomycota</taxon>
        <taxon>Pezizomycotina</taxon>
        <taxon>Sordariomycetes</taxon>
        <taxon>Xylariomycetidae</taxon>
        <taxon>Xylariales</taxon>
        <taxon>Hypoxylaceae</taxon>
        <taxon>Hypoxylon</taxon>
    </lineage>
</organism>
<evidence type="ECO:0000313" key="1">
    <source>
        <dbReference type="EMBL" id="KAI6088521.1"/>
    </source>
</evidence>
<keyword evidence="2" id="KW-1185">Reference proteome</keyword>
<dbReference type="Proteomes" id="UP001497680">
    <property type="component" value="Unassembled WGS sequence"/>
</dbReference>
<evidence type="ECO:0000313" key="2">
    <source>
        <dbReference type="Proteomes" id="UP001497680"/>
    </source>
</evidence>
<reference evidence="1 2" key="1">
    <citation type="journal article" date="2022" name="New Phytol.">
        <title>Ecological generalism drives hyperdiversity of secondary metabolite gene clusters in xylarialean endophytes.</title>
        <authorList>
            <person name="Franco M.E.E."/>
            <person name="Wisecaver J.H."/>
            <person name="Arnold A.E."/>
            <person name="Ju Y.M."/>
            <person name="Slot J.C."/>
            <person name="Ahrendt S."/>
            <person name="Moore L.P."/>
            <person name="Eastman K.E."/>
            <person name="Scott K."/>
            <person name="Konkel Z."/>
            <person name="Mondo S.J."/>
            <person name="Kuo A."/>
            <person name="Hayes R.D."/>
            <person name="Haridas S."/>
            <person name="Andreopoulos B."/>
            <person name="Riley R."/>
            <person name="LaButti K."/>
            <person name="Pangilinan J."/>
            <person name="Lipzen A."/>
            <person name="Amirebrahimi M."/>
            <person name="Yan J."/>
            <person name="Adam C."/>
            <person name="Keymanesh K."/>
            <person name="Ng V."/>
            <person name="Louie K."/>
            <person name="Northen T."/>
            <person name="Drula E."/>
            <person name="Henrissat B."/>
            <person name="Hsieh H.M."/>
            <person name="Youens-Clark K."/>
            <person name="Lutzoni F."/>
            <person name="Miadlikowska J."/>
            <person name="Eastwood D.C."/>
            <person name="Hamelin R.C."/>
            <person name="Grigoriev I.V."/>
            <person name="U'Ren J.M."/>
        </authorList>
    </citation>
    <scope>NUCLEOTIDE SEQUENCE [LARGE SCALE GENOMIC DNA]</scope>
    <source>
        <strain evidence="1 2">ER1909</strain>
    </source>
</reference>
<proteinExistence type="predicted"/>
<name>A0ACC0D7N5_9PEZI</name>
<sequence>MSESYPVVEGEVIFEAPIAGKPCKTWYKVVGNLDSPPLIALHGGPGTGHQYLSPLIDLYTQYNIPIVFYDQIGCGNSTHLREKMGDDSFWTFELFYQQLDNLISHLKLSEYYLLGQSWGGMLASAYAARHPKGLRKVILASGPASVPTWQKEANRLVSELPPETRKTLEDCVRNRDFESPEYEKAYGVFLGRHVCRLNPWPDPVQASFENLNSDMTAYLTMQGPSEFVITGSFKDWEGWKFGHEIEVETLLLNGKYDEMTHACIEPWFRTIPKVKWVTLENSSHMGHFEDRQRYMKLCGSFLSSTRP</sequence>
<protein>
    <submittedName>
        <fullName evidence="1">Proline-specific peptidase</fullName>
    </submittedName>
</protein>